<evidence type="ECO:0000256" key="1">
    <source>
        <dbReference type="SAM" id="SignalP"/>
    </source>
</evidence>
<dbReference type="Proteomes" id="UP000621500">
    <property type="component" value="Unassembled WGS sequence"/>
</dbReference>
<evidence type="ECO:0000313" key="3">
    <source>
        <dbReference type="Proteomes" id="UP000621500"/>
    </source>
</evidence>
<comment type="caution">
    <text evidence="2">The sequence shown here is derived from an EMBL/GenBank/DDBJ whole genome shotgun (WGS) entry which is preliminary data.</text>
</comment>
<evidence type="ECO:0000313" key="2">
    <source>
        <dbReference type="EMBL" id="GIG95832.1"/>
    </source>
</evidence>
<keyword evidence="1" id="KW-0732">Signal</keyword>
<organism evidence="2 3">
    <name type="scientific">Plantactinospora mayteni</name>
    <dbReference type="NCBI Taxonomy" id="566021"/>
    <lineage>
        <taxon>Bacteria</taxon>
        <taxon>Bacillati</taxon>
        <taxon>Actinomycetota</taxon>
        <taxon>Actinomycetes</taxon>
        <taxon>Micromonosporales</taxon>
        <taxon>Micromonosporaceae</taxon>
        <taxon>Plantactinospora</taxon>
    </lineage>
</organism>
<reference evidence="2 3" key="1">
    <citation type="submission" date="2021-01" db="EMBL/GenBank/DDBJ databases">
        <title>Whole genome shotgun sequence of Plantactinospora mayteni NBRC 109088.</title>
        <authorList>
            <person name="Komaki H."/>
            <person name="Tamura T."/>
        </authorList>
    </citation>
    <scope>NUCLEOTIDE SEQUENCE [LARGE SCALE GENOMIC DNA]</scope>
    <source>
        <strain evidence="2 3">NBRC 109088</strain>
    </source>
</reference>
<gene>
    <name evidence="2" type="ORF">Pma05_24050</name>
</gene>
<protein>
    <submittedName>
        <fullName evidence="2">Uncharacterized protein</fullName>
    </submittedName>
</protein>
<keyword evidence="3" id="KW-1185">Reference proteome</keyword>
<feature type="signal peptide" evidence="1">
    <location>
        <begin position="1"/>
        <end position="38"/>
    </location>
</feature>
<dbReference type="EMBL" id="BONX01000012">
    <property type="protein sequence ID" value="GIG95832.1"/>
    <property type="molecule type" value="Genomic_DNA"/>
</dbReference>
<feature type="chain" id="PRO_5045197774" evidence="1">
    <location>
        <begin position="39"/>
        <end position="142"/>
    </location>
</feature>
<proteinExistence type="predicted"/>
<accession>A0ABQ4EMG7</accession>
<name>A0ABQ4EMG7_9ACTN</name>
<sequence length="142" mass="14564">MRRLVTGPRSLVSSALMTALATLVVMAGLAVAPTAASAAPDAATTKAGFTELSEVPASLAKGNGAALADQGIASVYGCRYALITPSVVDFICVVTSGRIQLWMNCSNFSRYLGPIWGPGTYSIRGTCPFLSTVVSVGANEFA</sequence>